<evidence type="ECO:0000313" key="1">
    <source>
        <dbReference type="EMBL" id="MFB6490165.1"/>
    </source>
</evidence>
<sequence>MLLGRGAGDVIVKAMEGAKEKILVSSPWIGEEYARLLLGKALEGVKVFVVTTDLPDNEGKAFLSPEKYGEEEEKAASYEVTRLKFAERRARASAARDTALLAVLAALALAAALYLHLYASIALPLAAALAASAAAAAALRLRSAGSIRRQLLEAEAELERLAKRLAIEREKIRRNLSVLVVPASKAFVHAKLYVVDGRAWAGSANLTKSGMEHNYEVLVEVDAKAAEAKFLELWKELSTP</sequence>
<protein>
    <submittedName>
        <fullName evidence="1">Phospholipase D-like domain-containing protein</fullName>
    </submittedName>
</protein>
<name>A0ACC6V0M0_9CREN</name>
<evidence type="ECO:0000313" key="2">
    <source>
        <dbReference type="Proteomes" id="UP000033636"/>
    </source>
</evidence>
<organism evidence="1 2">
    <name type="scientific">Thermoproteus sp. AZ2</name>
    <dbReference type="NCBI Taxonomy" id="1609232"/>
    <lineage>
        <taxon>Archaea</taxon>
        <taxon>Thermoproteota</taxon>
        <taxon>Thermoprotei</taxon>
        <taxon>Thermoproteales</taxon>
        <taxon>Thermoproteaceae</taxon>
        <taxon>Thermoproteus</taxon>
    </lineage>
</organism>
<accession>A0ACC6V0M0</accession>
<dbReference type="Proteomes" id="UP000033636">
    <property type="component" value="Unassembled WGS sequence"/>
</dbReference>
<proteinExistence type="predicted"/>
<gene>
    <name evidence="1" type="ORF">TU35_002770</name>
</gene>
<reference evidence="1" key="1">
    <citation type="submission" date="2024-07" db="EMBL/GenBank/DDBJ databases">
        <title>Metagenome and Metagenome-Assembled Genomes of Archaea from a hot spring from the geothermal field of Los Azufres, Mexico.</title>
        <authorList>
            <person name="Marin-Paredes R."/>
            <person name="Martinez-Romero E."/>
            <person name="Servin-Garciduenas L.E."/>
        </authorList>
    </citation>
    <scope>NUCLEOTIDE SEQUENCE</scope>
</reference>
<dbReference type="EMBL" id="JZWT02000005">
    <property type="protein sequence ID" value="MFB6490165.1"/>
    <property type="molecule type" value="Genomic_DNA"/>
</dbReference>
<comment type="caution">
    <text evidence="1">The sequence shown here is derived from an EMBL/GenBank/DDBJ whole genome shotgun (WGS) entry which is preliminary data.</text>
</comment>